<dbReference type="InterPro" id="IPR011042">
    <property type="entry name" value="6-blade_b-propeller_TolB-like"/>
</dbReference>
<organism evidence="2 3">
    <name type="scientific">Dreissena polymorpha</name>
    <name type="common">Zebra mussel</name>
    <name type="synonym">Mytilus polymorpha</name>
    <dbReference type="NCBI Taxonomy" id="45954"/>
    <lineage>
        <taxon>Eukaryota</taxon>
        <taxon>Metazoa</taxon>
        <taxon>Spiralia</taxon>
        <taxon>Lophotrochozoa</taxon>
        <taxon>Mollusca</taxon>
        <taxon>Bivalvia</taxon>
        <taxon>Autobranchia</taxon>
        <taxon>Heteroconchia</taxon>
        <taxon>Euheterodonta</taxon>
        <taxon>Imparidentia</taxon>
        <taxon>Neoheterodontei</taxon>
        <taxon>Myida</taxon>
        <taxon>Dreissenoidea</taxon>
        <taxon>Dreissenidae</taxon>
        <taxon>Dreissena</taxon>
    </lineage>
</organism>
<dbReference type="GO" id="GO:0005654">
    <property type="term" value="C:nucleoplasm"/>
    <property type="evidence" value="ECO:0007669"/>
    <property type="project" value="TreeGrafter"/>
</dbReference>
<evidence type="ECO:0000313" key="3">
    <source>
        <dbReference type="Proteomes" id="UP000828390"/>
    </source>
</evidence>
<dbReference type="InterPro" id="IPR047153">
    <property type="entry name" value="TRIM45/56/19-like"/>
</dbReference>
<accession>A0A9D4JD20</accession>
<proteinExistence type="predicted"/>
<dbReference type="EMBL" id="JAIWYP010000006">
    <property type="protein sequence ID" value="KAH3807230.1"/>
    <property type="molecule type" value="Genomic_DNA"/>
</dbReference>
<gene>
    <name evidence="2" type="ORF">DPMN_135565</name>
</gene>
<dbReference type="AlphaFoldDB" id="A0A9D4JD20"/>
<keyword evidence="3" id="KW-1185">Reference proteome</keyword>
<reference evidence="2" key="1">
    <citation type="journal article" date="2019" name="bioRxiv">
        <title>The Genome of the Zebra Mussel, Dreissena polymorpha: A Resource for Invasive Species Research.</title>
        <authorList>
            <person name="McCartney M.A."/>
            <person name="Auch B."/>
            <person name="Kono T."/>
            <person name="Mallez S."/>
            <person name="Zhang Y."/>
            <person name="Obille A."/>
            <person name="Becker A."/>
            <person name="Abrahante J.E."/>
            <person name="Garbe J."/>
            <person name="Badalamenti J.P."/>
            <person name="Herman A."/>
            <person name="Mangelson H."/>
            <person name="Liachko I."/>
            <person name="Sullivan S."/>
            <person name="Sone E.D."/>
            <person name="Koren S."/>
            <person name="Silverstein K.A.T."/>
            <person name="Beckman K.B."/>
            <person name="Gohl D.M."/>
        </authorList>
    </citation>
    <scope>NUCLEOTIDE SEQUENCE</scope>
    <source>
        <strain evidence="2">Duluth1</strain>
        <tissue evidence="2">Whole animal</tissue>
    </source>
</reference>
<dbReference type="Gene3D" id="2.120.10.30">
    <property type="entry name" value="TolB, C-terminal domain"/>
    <property type="match status" value="1"/>
</dbReference>
<dbReference type="PANTHER" id="PTHR25462:SF305">
    <property type="entry name" value="RING-TYPE DOMAIN-CONTAINING PROTEIN"/>
    <property type="match status" value="1"/>
</dbReference>
<name>A0A9D4JD20_DREPO</name>
<feature type="region of interest" description="Disordered" evidence="1">
    <location>
        <begin position="1"/>
        <end position="25"/>
    </location>
</feature>
<evidence type="ECO:0000313" key="2">
    <source>
        <dbReference type="EMBL" id="KAH3807230.1"/>
    </source>
</evidence>
<reference evidence="2" key="2">
    <citation type="submission" date="2020-11" db="EMBL/GenBank/DDBJ databases">
        <authorList>
            <person name="McCartney M.A."/>
            <person name="Auch B."/>
            <person name="Kono T."/>
            <person name="Mallez S."/>
            <person name="Becker A."/>
            <person name="Gohl D.M."/>
            <person name="Silverstein K.A.T."/>
            <person name="Koren S."/>
            <person name="Bechman K.B."/>
            <person name="Herman A."/>
            <person name="Abrahante J.E."/>
            <person name="Garbe J."/>
        </authorList>
    </citation>
    <scope>NUCLEOTIDE SEQUENCE</scope>
    <source>
        <strain evidence="2">Duluth1</strain>
        <tissue evidence="2">Whole animal</tissue>
    </source>
</reference>
<dbReference type="Gene3D" id="3.30.160.60">
    <property type="entry name" value="Classic Zinc Finger"/>
    <property type="match status" value="1"/>
</dbReference>
<dbReference type="OrthoDB" id="6119439at2759"/>
<dbReference type="PANTHER" id="PTHR25462">
    <property type="entry name" value="BONUS, ISOFORM C-RELATED"/>
    <property type="match status" value="1"/>
</dbReference>
<dbReference type="GO" id="GO:0061630">
    <property type="term" value="F:ubiquitin protein ligase activity"/>
    <property type="evidence" value="ECO:0007669"/>
    <property type="project" value="TreeGrafter"/>
</dbReference>
<evidence type="ECO:0008006" key="4">
    <source>
        <dbReference type="Google" id="ProtNLM"/>
    </source>
</evidence>
<sequence length="700" mass="79440">MEQSGEASCMDCPNTSKPADPQQVENPDGICIAEEQSLVSINTEETCANETKYCDLCLFDNIEECAIGFCINCTDFLCKSCLANHKRNKVTRSHNVLQGEEMPDNFEPFRALRALVKCEFHPEYDITYMCAEHFIDVCAICVTDKHRLCKLEKVSALINEEKGGLVKEKLMKLELHIEQLTLNQETYMTHMQEDQKRAISEAQDIAQQLIEHIVTLTNKVVDEITEIGNTEISLTKARSNDANYMSQEIRRMQQLMETATKYGSAEECILASRNIDANVKEILTKLCALEISDHKYFSIDILNEIHKLDRLCNVSFASGVQNKLVIEHASDGFRDVLECDILDEQSDNCTVRDVGTQYETSISKCNKEVQTFTIACASASDVLQATRPLTHHSMPSQVASKRSVRPFMERSVSKTSSKFEIKSLNDDFKCSVTAIKIMPDGKMFLADRRNRKIKLLSPEFVVLDECTLSGHPIDLCVVEDDIYVCCVDEKKIFKFSFNGLGQLCQTGGYPTKFWPVSISRFEERVMILFLAMSGRFDSNNHDDVEIEIRNGSKIDAGLEYGPDDPRASEDEADDHYFIDWAKRILTLENGSVVLAEDNRVSCYGIDECQKEIGDRKWFYKCNRSNRLVNARGLANDSEGNVYICGSVSNNIHQVSSKNYRHNRIIISDIKKPYSVCVDSKRDRLIVGCCRDNNIYVFDFL</sequence>
<comment type="caution">
    <text evidence="2">The sequence shown here is derived from an EMBL/GenBank/DDBJ whole genome shotgun (WGS) entry which is preliminary data.</text>
</comment>
<evidence type="ECO:0000256" key="1">
    <source>
        <dbReference type="SAM" id="MobiDB-lite"/>
    </source>
</evidence>
<dbReference type="SUPFAM" id="SSF101898">
    <property type="entry name" value="NHL repeat"/>
    <property type="match status" value="1"/>
</dbReference>
<protein>
    <recommendedName>
        <fullName evidence="4">B box-type domain-containing protein</fullName>
    </recommendedName>
</protein>
<dbReference type="Proteomes" id="UP000828390">
    <property type="component" value="Unassembled WGS sequence"/>
</dbReference>